<sequence length="142" mass="16322">MKIEVPFEIIELEHNSFHLLIKCQINYTQFGDLVIDTGASKTVFDLNFVNEYKVIPKEDSEIQSRGLGEGSIDTEIVRIENFQLGELAVNNFTCALIDLTNINEMYHQYCQRKICGLLGSDFLLSHKAIINYETEILQLELF</sequence>
<protein>
    <recommendedName>
        <fullName evidence="3">Clan AA aspartic protease</fullName>
    </recommendedName>
</protein>
<dbReference type="Proteomes" id="UP000282985">
    <property type="component" value="Unassembled WGS sequence"/>
</dbReference>
<dbReference type="Gene3D" id="2.40.70.10">
    <property type="entry name" value="Acid Proteases"/>
    <property type="match status" value="1"/>
</dbReference>
<gene>
    <name evidence="1" type="ORF">DLK05_13640</name>
</gene>
<reference evidence="1 2" key="1">
    <citation type="submission" date="2018-11" db="EMBL/GenBank/DDBJ databases">
        <title>Parancylomarina longa gen. nov., sp. nov., isolated from sediments of southern Okinawa.</title>
        <authorList>
            <person name="Fu T."/>
        </authorList>
    </citation>
    <scope>NUCLEOTIDE SEQUENCE [LARGE SCALE GENOMIC DNA]</scope>
    <source>
        <strain evidence="1 2">T3-2 S1-C</strain>
    </source>
</reference>
<dbReference type="OrthoDB" id="7433208at2"/>
<dbReference type="CDD" id="cd05483">
    <property type="entry name" value="retropepsin_like_bacteria"/>
    <property type="match status" value="1"/>
</dbReference>
<dbReference type="Pfam" id="PF13650">
    <property type="entry name" value="Asp_protease_2"/>
    <property type="match status" value="1"/>
</dbReference>
<dbReference type="EMBL" id="RJJX01000022">
    <property type="protein sequence ID" value="RUT73406.1"/>
    <property type="molecule type" value="Genomic_DNA"/>
</dbReference>
<accession>A0A434AG81</accession>
<dbReference type="RefSeq" id="WP_127344521.1">
    <property type="nucleotide sequence ID" value="NZ_RJJX01000022.1"/>
</dbReference>
<name>A0A434AG81_9BACT</name>
<evidence type="ECO:0000313" key="1">
    <source>
        <dbReference type="EMBL" id="RUT73406.1"/>
    </source>
</evidence>
<evidence type="ECO:0008006" key="3">
    <source>
        <dbReference type="Google" id="ProtNLM"/>
    </source>
</evidence>
<dbReference type="InterPro" id="IPR021109">
    <property type="entry name" value="Peptidase_aspartic_dom_sf"/>
</dbReference>
<organism evidence="1 2">
    <name type="scientific">Ancylomarina longa</name>
    <dbReference type="NCBI Taxonomy" id="2487017"/>
    <lineage>
        <taxon>Bacteria</taxon>
        <taxon>Pseudomonadati</taxon>
        <taxon>Bacteroidota</taxon>
        <taxon>Bacteroidia</taxon>
        <taxon>Marinilabiliales</taxon>
        <taxon>Marinifilaceae</taxon>
        <taxon>Ancylomarina</taxon>
    </lineage>
</organism>
<dbReference type="SUPFAM" id="SSF50630">
    <property type="entry name" value="Acid proteases"/>
    <property type="match status" value="1"/>
</dbReference>
<comment type="caution">
    <text evidence="1">The sequence shown here is derived from an EMBL/GenBank/DDBJ whole genome shotgun (WGS) entry which is preliminary data.</text>
</comment>
<keyword evidence="2" id="KW-1185">Reference proteome</keyword>
<dbReference type="GO" id="GO:0006508">
    <property type="term" value="P:proteolysis"/>
    <property type="evidence" value="ECO:0007669"/>
    <property type="project" value="InterPro"/>
</dbReference>
<proteinExistence type="predicted"/>
<dbReference type="PROSITE" id="PS00141">
    <property type="entry name" value="ASP_PROTEASE"/>
    <property type="match status" value="1"/>
</dbReference>
<dbReference type="AlphaFoldDB" id="A0A434AG81"/>
<dbReference type="InterPro" id="IPR034122">
    <property type="entry name" value="Retropepsin-like_bacterial"/>
</dbReference>
<evidence type="ECO:0000313" key="2">
    <source>
        <dbReference type="Proteomes" id="UP000282985"/>
    </source>
</evidence>
<dbReference type="GO" id="GO:0004190">
    <property type="term" value="F:aspartic-type endopeptidase activity"/>
    <property type="evidence" value="ECO:0007669"/>
    <property type="project" value="InterPro"/>
</dbReference>
<dbReference type="InterPro" id="IPR001969">
    <property type="entry name" value="Aspartic_peptidase_AS"/>
</dbReference>